<dbReference type="CDD" id="cd00024">
    <property type="entry name" value="CD_CSD"/>
    <property type="match status" value="1"/>
</dbReference>
<dbReference type="InterPro" id="IPR000953">
    <property type="entry name" value="Chromo/chromo_shadow_dom"/>
</dbReference>
<dbReference type="WBParaSite" id="L893_g2048.t1">
    <property type="protein sequence ID" value="L893_g2048.t1"/>
    <property type="gene ID" value="L893_g2048"/>
</dbReference>
<dbReference type="PROSITE" id="PS50013">
    <property type="entry name" value="CHROMO_2"/>
    <property type="match status" value="1"/>
</dbReference>
<feature type="domain" description="Chromo" evidence="1">
    <location>
        <begin position="248"/>
        <end position="291"/>
    </location>
</feature>
<dbReference type="InterPro" id="IPR036397">
    <property type="entry name" value="RNaseH_sf"/>
</dbReference>
<evidence type="ECO:0000259" key="1">
    <source>
        <dbReference type="PROSITE" id="PS50013"/>
    </source>
</evidence>
<dbReference type="PANTHER" id="PTHR46585">
    <property type="entry name" value="INTEGRASE CORE DOMAIN CONTAINING PROTEIN"/>
    <property type="match status" value="1"/>
</dbReference>
<dbReference type="InterPro" id="IPR023780">
    <property type="entry name" value="Chromo_domain"/>
</dbReference>
<keyword evidence="3" id="KW-1185">Reference proteome</keyword>
<dbReference type="GO" id="GO:0003676">
    <property type="term" value="F:nucleic acid binding"/>
    <property type="evidence" value="ECO:0007669"/>
    <property type="project" value="InterPro"/>
</dbReference>
<organism evidence="3 4">
    <name type="scientific">Steinernema glaseri</name>
    <dbReference type="NCBI Taxonomy" id="37863"/>
    <lineage>
        <taxon>Eukaryota</taxon>
        <taxon>Metazoa</taxon>
        <taxon>Ecdysozoa</taxon>
        <taxon>Nematoda</taxon>
        <taxon>Chromadorea</taxon>
        <taxon>Rhabditida</taxon>
        <taxon>Tylenchina</taxon>
        <taxon>Panagrolaimomorpha</taxon>
        <taxon>Strongyloidoidea</taxon>
        <taxon>Steinernematidae</taxon>
        <taxon>Steinernema</taxon>
    </lineage>
</organism>
<dbReference type="InterPro" id="IPR001584">
    <property type="entry name" value="Integrase_cat-core"/>
</dbReference>
<dbReference type="PROSITE" id="PS50994">
    <property type="entry name" value="INTEGRASE"/>
    <property type="match status" value="1"/>
</dbReference>
<dbReference type="SUPFAM" id="SSF54160">
    <property type="entry name" value="Chromo domain-like"/>
    <property type="match status" value="1"/>
</dbReference>
<name>A0A1I7YXE1_9BILA</name>
<dbReference type="Proteomes" id="UP000095287">
    <property type="component" value="Unplaced"/>
</dbReference>
<proteinExistence type="predicted"/>
<dbReference type="SUPFAM" id="SSF53098">
    <property type="entry name" value="Ribonuclease H-like"/>
    <property type="match status" value="1"/>
</dbReference>
<evidence type="ECO:0000259" key="2">
    <source>
        <dbReference type="PROSITE" id="PS50994"/>
    </source>
</evidence>
<dbReference type="AlphaFoldDB" id="A0A1I7YXE1"/>
<dbReference type="InterPro" id="IPR012337">
    <property type="entry name" value="RNaseH-like_sf"/>
</dbReference>
<sequence length="291" mass="34122">MFSHLQVDLVDMQKLKEYNDGYSMIFTAVDVFSRKTFAVPLKSKRPLEVKTAFETITQSDGGWSLQNVITDQGTEFYNKTVSTYFKENHVNHYSVFNNLKSAQVERFNRTLKERLYRYMTAKATNRWLDVLGDIVYNINDAPNRTTGIVPNDVNFQNAHQLLDGQYKDNGKQVKFKFNVGDAVRISKQKTLFEKGYIPNFTYEIFHIKERLPRTPPVYRITDFTKTETIAGVYYETELVKVCTKDKAYRIEKILKTRKRNGTKEYFVRFLGYRDNHNAWVKEEDIVSIADT</sequence>
<feature type="domain" description="Integrase catalytic" evidence="2">
    <location>
        <begin position="1"/>
        <end position="158"/>
    </location>
</feature>
<evidence type="ECO:0000313" key="4">
    <source>
        <dbReference type="WBParaSite" id="L893_g2048.t1"/>
    </source>
</evidence>
<reference evidence="4" key="1">
    <citation type="submission" date="2016-11" db="UniProtKB">
        <authorList>
            <consortium name="WormBaseParasite"/>
        </authorList>
    </citation>
    <scope>IDENTIFICATION</scope>
</reference>
<evidence type="ECO:0000313" key="3">
    <source>
        <dbReference type="Proteomes" id="UP000095287"/>
    </source>
</evidence>
<dbReference type="Gene3D" id="2.40.50.40">
    <property type="match status" value="1"/>
</dbReference>
<dbReference type="Pfam" id="PF00665">
    <property type="entry name" value="rve"/>
    <property type="match status" value="1"/>
</dbReference>
<dbReference type="PANTHER" id="PTHR46585:SF1">
    <property type="entry name" value="CHROMO DOMAIN-CONTAINING PROTEIN"/>
    <property type="match status" value="1"/>
</dbReference>
<dbReference type="InterPro" id="IPR016197">
    <property type="entry name" value="Chromo-like_dom_sf"/>
</dbReference>
<protein>
    <submittedName>
        <fullName evidence="4">Integrase catalytic domain-containing protein</fullName>
    </submittedName>
</protein>
<dbReference type="Pfam" id="PF00385">
    <property type="entry name" value="Chromo"/>
    <property type="match status" value="1"/>
</dbReference>
<dbReference type="Gene3D" id="3.30.420.10">
    <property type="entry name" value="Ribonuclease H-like superfamily/Ribonuclease H"/>
    <property type="match status" value="1"/>
</dbReference>
<accession>A0A1I7YXE1</accession>
<dbReference type="GO" id="GO:0015074">
    <property type="term" value="P:DNA integration"/>
    <property type="evidence" value="ECO:0007669"/>
    <property type="project" value="InterPro"/>
</dbReference>